<evidence type="ECO:0000256" key="7">
    <source>
        <dbReference type="ARBA" id="ARBA00022630"/>
    </source>
</evidence>
<dbReference type="SMART" id="SM00086">
    <property type="entry name" value="PAC"/>
    <property type="match status" value="3"/>
</dbReference>
<dbReference type="RefSeq" id="WP_091713677.1">
    <property type="nucleotide sequence ID" value="NZ_FNHS01000002.1"/>
</dbReference>
<dbReference type="SMART" id="SM00911">
    <property type="entry name" value="HWE_HK"/>
    <property type="match status" value="1"/>
</dbReference>
<dbReference type="InterPro" id="IPR001610">
    <property type="entry name" value="PAC"/>
</dbReference>
<evidence type="ECO:0000256" key="3">
    <source>
        <dbReference type="ARBA" id="ARBA00021740"/>
    </source>
</evidence>
<dbReference type="AlphaFoldDB" id="A0A1G9U3M4"/>
<keyword evidence="5" id="KW-0597">Phosphoprotein</keyword>
<keyword evidence="13" id="KW-0067">ATP-binding</keyword>
<dbReference type="CDD" id="cd00130">
    <property type="entry name" value="PAS"/>
    <property type="match status" value="2"/>
</dbReference>
<evidence type="ECO:0000256" key="1">
    <source>
        <dbReference type="ARBA" id="ARBA00000085"/>
    </source>
</evidence>
<dbReference type="EMBL" id="FNHS01000002">
    <property type="protein sequence ID" value="SDM54254.1"/>
    <property type="molecule type" value="Genomic_DNA"/>
</dbReference>
<evidence type="ECO:0000256" key="15">
    <source>
        <dbReference type="ARBA" id="ARBA00023026"/>
    </source>
</evidence>
<dbReference type="Pfam" id="PF07536">
    <property type="entry name" value="HWE_HK"/>
    <property type="match status" value="1"/>
</dbReference>
<gene>
    <name evidence="19" type="ORF">SAMN05216360_102387</name>
</gene>
<dbReference type="Pfam" id="PF08448">
    <property type="entry name" value="PAS_4"/>
    <property type="match status" value="1"/>
</dbReference>
<evidence type="ECO:0000256" key="12">
    <source>
        <dbReference type="ARBA" id="ARBA00022777"/>
    </source>
</evidence>
<evidence type="ECO:0000256" key="6">
    <source>
        <dbReference type="ARBA" id="ARBA00022606"/>
    </source>
</evidence>
<name>A0A1G9U3M4_9HYPH</name>
<evidence type="ECO:0000256" key="2">
    <source>
        <dbReference type="ARBA" id="ARBA00012438"/>
    </source>
</evidence>
<evidence type="ECO:0000313" key="19">
    <source>
        <dbReference type="EMBL" id="SDM54254.1"/>
    </source>
</evidence>
<evidence type="ECO:0000259" key="18">
    <source>
        <dbReference type="PROSITE" id="PS50113"/>
    </source>
</evidence>
<feature type="domain" description="PAS" evidence="17">
    <location>
        <begin position="202"/>
        <end position="274"/>
    </location>
</feature>
<dbReference type="SMART" id="SM00091">
    <property type="entry name" value="PAS"/>
    <property type="match status" value="2"/>
</dbReference>
<keyword evidence="15" id="KW-0843">Virulence</keyword>
<dbReference type="SUPFAM" id="SSF55785">
    <property type="entry name" value="PYP-like sensor domain (PAS domain)"/>
    <property type="match status" value="2"/>
</dbReference>
<reference evidence="20" key="1">
    <citation type="submission" date="2016-10" db="EMBL/GenBank/DDBJ databases">
        <authorList>
            <person name="Varghese N."/>
            <person name="Submissions S."/>
        </authorList>
    </citation>
    <scope>NUCLEOTIDE SEQUENCE [LARGE SCALE GENOMIC DNA]</scope>
    <source>
        <strain evidence="20">BL47</strain>
    </source>
</reference>
<keyword evidence="20" id="KW-1185">Reference proteome</keyword>
<proteinExistence type="predicted"/>
<comment type="catalytic activity">
    <reaction evidence="1">
        <text>ATP + protein L-histidine = ADP + protein N-phospho-L-histidine.</text>
        <dbReference type="EC" id="2.7.13.3"/>
    </reaction>
</comment>
<keyword evidence="10" id="KW-0677">Repeat</keyword>
<dbReference type="InterPro" id="IPR011102">
    <property type="entry name" value="Sig_transdc_His_kinase_HWE"/>
</dbReference>
<keyword evidence="6" id="KW-0716">Sensory transduction</keyword>
<dbReference type="Gene3D" id="3.30.450.20">
    <property type="entry name" value="PAS domain"/>
    <property type="match status" value="3"/>
</dbReference>
<evidence type="ECO:0000256" key="13">
    <source>
        <dbReference type="ARBA" id="ARBA00022840"/>
    </source>
</evidence>
<dbReference type="GO" id="GO:0005524">
    <property type="term" value="F:ATP binding"/>
    <property type="evidence" value="ECO:0007669"/>
    <property type="project" value="UniProtKB-KW"/>
</dbReference>
<sequence>MHADGSPYAVTDYPTMRALRRGEIIQGEAMRYHNARDGQVREWRAHSAPVLAPGGEPMAAVSVFIDVDDHVRTLDALKQSEARYRSLIDLSPAIIWYGQPDGTLTFASHQLYDLTGLTPEELPPQEWPRVTHPRDLPAALDAWERARECGTLYEAEFRIRAATGAYRWFASRAAPVRDAEGTVVGWLGHNTDIDARKLAEAEAAKLAAIVEQSADFVGIADAEGRVEYVNAASRVLVGLFDEDTARAKRVADFFSPEDLPFVEAEIVSRVVSGESWVGDFIFRDFATGGPVPVHYNLFPLRAPLGEFAGFATVSRDITGRKRDEARQELLNRELSHRMKNLFALVQAIAASTLRSASDVGEARDVLAGRLVALGKAHDVLLGGAAEHAPLTDLVRQGVGVQETEGCIDYRGPDIEIGGKAALSLTLMLHELTTNAIKYGALSAPDGRVELVAELFGSDGAPDLRIAWTERGGPPVSPPARKGFGSRLIERGITAQVGGALTMDFAPEGLRCVVEAPLAGFQAGD</sequence>
<keyword evidence="14" id="KW-0157">Chromophore</keyword>
<dbReference type="GO" id="GO:0009881">
    <property type="term" value="F:photoreceptor activity"/>
    <property type="evidence" value="ECO:0007669"/>
    <property type="project" value="UniProtKB-KW"/>
</dbReference>
<dbReference type="InterPro" id="IPR013656">
    <property type="entry name" value="PAS_4"/>
</dbReference>
<organism evidence="19 20">
    <name type="scientific">Methylobacterium phyllostachyos</name>
    <dbReference type="NCBI Taxonomy" id="582672"/>
    <lineage>
        <taxon>Bacteria</taxon>
        <taxon>Pseudomonadati</taxon>
        <taxon>Pseudomonadota</taxon>
        <taxon>Alphaproteobacteria</taxon>
        <taxon>Hyphomicrobiales</taxon>
        <taxon>Methylobacteriaceae</taxon>
        <taxon>Methylobacterium</taxon>
    </lineage>
</organism>
<evidence type="ECO:0000256" key="8">
    <source>
        <dbReference type="ARBA" id="ARBA00022643"/>
    </source>
</evidence>
<feature type="domain" description="PAC" evidence="18">
    <location>
        <begin position="153"/>
        <end position="205"/>
    </location>
</feature>
<protein>
    <recommendedName>
        <fullName evidence="3">Blue-light-activated histidine kinase</fullName>
        <ecNumber evidence="2">2.7.13.3</ecNumber>
    </recommendedName>
</protein>
<dbReference type="PROSITE" id="PS50112">
    <property type="entry name" value="PAS"/>
    <property type="match status" value="2"/>
</dbReference>
<dbReference type="PANTHER" id="PTHR41523">
    <property type="entry name" value="TWO-COMPONENT SYSTEM SENSOR PROTEIN"/>
    <property type="match status" value="1"/>
</dbReference>
<dbReference type="Pfam" id="PF08447">
    <property type="entry name" value="PAS_3"/>
    <property type="match status" value="1"/>
</dbReference>
<keyword evidence="12" id="KW-0418">Kinase</keyword>
<keyword evidence="7" id="KW-0285">Flavoprotein</keyword>
<dbReference type="FunFam" id="3.30.450.20:FF:000099">
    <property type="entry name" value="Sensory box sensor histidine kinase"/>
    <property type="match status" value="1"/>
</dbReference>
<dbReference type="NCBIfam" id="TIGR00229">
    <property type="entry name" value="sensory_box"/>
    <property type="match status" value="2"/>
</dbReference>
<evidence type="ECO:0000256" key="9">
    <source>
        <dbReference type="ARBA" id="ARBA00022679"/>
    </source>
</evidence>
<keyword evidence="9" id="KW-0808">Transferase</keyword>
<evidence type="ECO:0000256" key="10">
    <source>
        <dbReference type="ARBA" id="ARBA00022737"/>
    </source>
</evidence>
<dbReference type="InterPro" id="IPR013655">
    <property type="entry name" value="PAS_fold_3"/>
</dbReference>
<dbReference type="InterPro" id="IPR035965">
    <property type="entry name" value="PAS-like_dom_sf"/>
</dbReference>
<evidence type="ECO:0000256" key="5">
    <source>
        <dbReference type="ARBA" id="ARBA00022553"/>
    </source>
</evidence>
<accession>A0A1G9U3M4</accession>
<dbReference type="InterPro" id="IPR000700">
    <property type="entry name" value="PAS-assoc_C"/>
</dbReference>
<dbReference type="GO" id="GO:0004673">
    <property type="term" value="F:protein histidine kinase activity"/>
    <property type="evidence" value="ECO:0007669"/>
    <property type="project" value="UniProtKB-EC"/>
</dbReference>
<feature type="domain" description="PAS" evidence="17">
    <location>
        <begin position="80"/>
        <end position="150"/>
    </location>
</feature>
<dbReference type="PANTHER" id="PTHR41523:SF7">
    <property type="entry name" value="HISTIDINE KINASE"/>
    <property type="match status" value="1"/>
</dbReference>
<dbReference type="Gene3D" id="3.30.565.10">
    <property type="entry name" value="Histidine kinase-like ATPase, C-terminal domain"/>
    <property type="match status" value="1"/>
</dbReference>
<dbReference type="EC" id="2.7.13.3" evidence="2"/>
<dbReference type="PROSITE" id="PS50113">
    <property type="entry name" value="PAC"/>
    <property type="match status" value="1"/>
</dbReference>
<dbReference type="InterPro" id="IPR036890">
    <property type="entry name" value="HATPase_C_sf"/>
</dbReference>
<evidence type="ECO:0000259" key="17">
    <source>
        <dbReference type="PROSITE" id="PS50112"/>
    </source>
</evidence>
<evidence type="ECO:0000313" key="20">
    <source>
        <dbReference type="Proteomes" id="UP000198704"/>
    </source>
</evidence>
<keyword evidence="16" id="KW-0675">Receptor</keyword>
<dbReference type="InterPro" id="IPR000014">
    <property type="entry name" value="PAS"/>
</dbReference>
<keyword evidence="8" id="KW-0288">FMN</keyword>
<evidence type="ECO:0000256" key="14">
    <source>
        <dbReference type="ARBA" id="ARBA00022991"/>
    </source>
</evidence>
<evidence type="ECO:0000256" key="16">
    <source>
        <dbReference type="ARBA" id="ARBA00023170"/>
    </source>
</evidence>
<keyword evidence="11" id="KW-0547">Nucleotide-binding</keyword>
<dbReference type="Proteomes" id="UP000198704">
    <property type="component" value="Unassembled WGS sequence"/>
</dbReference>
<evidence type="ECO:0000256" key="4">
    <source>
        <dbReference type="ARBA" id="ARBA00022543"/>
    </source>
</evidence>
<dbReference type="OrthoDB" id="7991996at2"/>
<dbReference type="STRING" id="582672.SAMN05216360_102387"/>
<keyword evidence="4" id="KW-0600">Photoreceptor protein</keyword>
<evidence type="ECO:0000256" key="11">
    <source>
        <dbReference type="ARBA" id="ARBA00022741"/>
    </source>
</evidence>